<sequence length="422" mass="45892">MAVRLNALPMTGVDTLLAKEMGFDPARLAQITPFLRDRYVDPGLFPHAQILVSRHGRTVLSESIGAAREDGTPLAGDALFRLASMTKPVTSVAFMMLVEQGLTTLDQPVQDVIPELRDTGVYADGGGDEPFVTTPAAGPMRMIDLLRHTSGLTYGLQHRGAVDQAYRTLGLDSFRPQWTSDQFMAVMAEPPLLFSPGASWNYSMATDVLGVVVERLSGMSLEAFFAERIFGPLGMADSFFQLPDDRTDRLTDAWSAEPGKPPVLFDRGGKSRWRMPDRFYSGGAGLLSSAADYHRFCRMLLCGGALDGVRLLSSETVALMTANHLSGGGDLSQFPHSVFGEPQNAGIGFGLGFAVTMDPAKAGLPGTPGEFYWDGLFSTSFFVDPVEHLICIFMTQVMPSFAFSIRRELKALIYSALSETYL</sequence>
<reference evidence="2" key="1">
    <citation type="submission" date="2021-04" db="EMBL/GenBank/DDBJ databases">
        <title>Isolation of p-tert-butylphenol degrading bacteria Sphingobium phenoxybenzoativorans Tas13 from active sludge.</title>
        <authorList>
            <person name="Li Y."/>
        </authorList>
    </citation>
    <scope>NUCLEOTIDE SEQUENCE</scope>
    <source>
        <strain evidence="2">Tas13</strain>
    </source>
</reference>
<evidence type="ECO:0000259" key="1">
    <source>
        <dbReference type="Pfam" id="PF00144"/>
    </source>
</evidence>
<dbReference type="Pfam" id="PF00144">
    <property type="entry name" value="Beta-lactamase"/>
    <property type="match status" value="1"/>
</dbReference>
<proteinExistence type="predicted"/>
<dbReference type="SUPFAM" id="SSF56601">
    <property type="entry name" value="beta-lactamase/transpeptidase-like"/>
    <property type="match status" value="1"/>
</dbReference>
<dbReference type="EMBL" id="CP073910">
    <property type="protein sequence ID" value="QUT06662.1"/>
    <property type="molecule type" value="Genomic_DNA"/>
</dbReference>
<keyword evidence="3" id="KW-1185">Reference proteome</keyword>
<organism evidence="2 3">
    <name type="scientific">Sphingobium phenoxybenzoativorans</name>
    <dbReference type="NCBI Taxonomy" id="1592790"/>
    <lineage>
        <taxon>Bacteria</taxon>
        <taxon>Pseudomonadati</taxon>
        <taxon>Pseudomonadota</taxon>
        <taxon>Alphaproteobacteria</taxon>
        <taxon>Sphingomonadales</taxon>
        <taxon>Sphingomonadaceae</taxon>
        <taxon>Sphingobium</taxon>
    </lineage>
</organism>
<dbReference type="InterPro" id="IPR012338">
    <property type="entry name" value="Beta-lactam/transpept-like"/>
</dbReference>
<dbReference type="AlphaFoldDB" id="A0A975K8Y2"/>
<feature type="domain" description="Beta-lactamase-related" evidence="1">
    <location>
        <begin position="41"/>
        <end position="411"/>
    </location>
</feature>
<protein>
    <submittedName>
        <fullName evidence="2">Beta-lactamase family protein</fullName>
    </submittedName>
</protein>
<name>A0A975K8Y2_9SPHN</name>
<dbReference type="InterPro" id="IPR001466">
    <property type="entry name" value="Beta-lactam-related"/>
</dbReference>
<evidence type="ECO:0000313" key="3">
    <source>
        <dbReference type="Proteomes" id="UP000681425"/>
    </source>
</evidence>
<dbReference type="PANTHER" id="PTHR43283">
    <property type="entry name" value="BETA-LACTAMASE-RELATED"/>
    <property type="match status" value="1"/>
</dbReference>
<dbReference type="KEGG" id="spph:KFK14_04230"/>
<dbReference type="InterPro" id="IPR050789">
    <property type="entry name" value="Diverse_Enzym_Activities"/>
</dbReference>
<dbReference type="Proteomes" id="UP000681425">
    <property type="component" value="Chromosome"/>
</dbReference>
<dbReference type="RefSeq" id="WP_212609985.1">
    <property type="nucleotide sequence ID" value="NZ_CP073910.1"/>
</dbReference>
<evidence type="ECO:0000313" key="2">
    <source>
        <dbReference type="EMBL" id="QUT06662.1"/>
    </source>
</evidence>
<dbReference type="Gene3D" id="3.40.710.10">
    <property type="entry name" value="DD-peptidase/beta-lactamase superfamily"/>
    <property type="match status" value="1"/>
</dbReference>
<dbReference type="PANTHER" id="PTHR43283:SF3">
    <property type="entry name" value="BETA-LACTAMASE FAMILY PROTEIN (AFU_ORTHOLOGUE AFUA_5G07500)"/>
    <property type="match status" value="1"/>
</dbReference>
<gene>
    <name evidence="2" type="ORF">KFK14_04230</name>
</gene>
<accession>A0A975K8Y2</accession>